<evidence type="ECO:0000256" key="1">
    <source>
        <dbReference type="ARBA" id="ARBA00004141"/>
    </source>
</evidence>
<evidence type="ECO:0000313" key="8">
    <source>
        <dbReference type="Proteomes" id="UP001217089"/>
    </source>
</evidence>
<keyword evidence="4 6" id="KW-1133">Transmembrane helix</keyword>
<comment type="subcellular location">
    <subcellularLocation>
        <location evidence="1 6">Membrane</location>
        <topology evidence="1 6">Multi-pass membrane protein</topology>
    </subcellularLocation>
</comment>
<keyword evidence="5 6" id="KW-0472">Membrane</keyword>
<name>A0ABQ9E137_TEGGR</name>
<dbReference type="InterPro" id="IPR001991">
    <property type="entry name" value="Na-dicarboxylate_symporter"/>
</dbReference>
<evidence type="ECO:0000256" key="4">
    <source>
        <dbReference type="ARBA" id="ARBA00022989"/>
    </source>
</evidence>
<dbReference type="PRINTS" id="PR00173">
    <property type="entry name" value="EDTRNSPORT"/>
</dbReference>
<keyword evidence="8" id="KW-1185">Reference proteome</keyword>
<organism evidence="7 8">
    <name type="scientific">Tegillarca granosa</name>
    <name type="common">Malaysian cockle</name>
    <name type="synonym">Anadara granosa</name>
    <dbReference type="NCBI Taxonomy" id="220873"/>
    <lineage>
        <taxon>Eukaryota</taxon>
        <taxon>Metazoa</taxon>
        <taxon>Spiralia</taxon>
        <taxon>Lophotrochozoa</taxon>
        <taxon>Mollusca</taxon>
        <taxon>Bivalvia</taxon>
        <taxon>Autobranchia</taxon>
        <taxon>Pteriomorphia</taxon>
        <taxon>Arcoida</taxon>
        <taxon>Arcoidea</taxon>
        <taxon>Arcidae</taxon>
        <taxon>Tegillarca</taxon>
    </lineage>
</organism>
<dbReference type="Proteomes" id="UP001217089">
    <property type="component" value="Unassembled WGS sequence"/>
</dbReference>
<feature type="transmembrane region" description="Helical" evidence="6">
    <location>
        <begin position="98"/>
        <end position="125"/>
    </location>
</feature>
<keyword evidence="3 6" id="KW-0812">Transmembrane</keyword>
<comment type="caution">
    <text evidence="7">The sequence shown here is derived from an EMBL/GenBank/DDBJ whole genome shotgun (WGS) entry which is preliminary data.</text>
</comment>
<dbReference type="PANTHER" id="PTHR11958">
    <property type="entry name" value="SODIUM/DICARBOXYLATE SYMPORTER-RELATED"/>
    <property type="match status" value="1"/>
</dbReference>
<keyword evidence="6" id="KW-0769">Symport</keyword>
<dbReference type="SUPFAM" id="SSF118215">
    <property type="entry name" value="Proton glutamate symport protein"/>
    <property type="match status" value="1"/>
</dbReference>
<evidence type="ECO:0000256" key="2">
    <source>
        <dbReference type="ARBA" id="ARBA00022448"/>
    </source>
</evidence>
<evidence type="ECO:0000256" key="5">
    <source>
        <dbReference type="ARBA" id="ARBA00023136"/>
    </source>
</evidence>
<protein>
    <recommendedName>
        <fullName evidence="6">Amino acid transporter</fullName>
    </recommendedName>
</protein>
<comment type="similarity">
    <text evidence="6">Belongs to the dicarboxylate/amino acid:cation symporter (DAACS) (TC 2.A.23) family.</text>
</comment>
<comment type="caution">
    <text evidence="6">Lacks conserved residue(s) required for the propagation of feature annotation.</text>
</comment>
<dbReference type="PANTHER" id="PTHR11958:SF63">
    <property type="entry name" value="AMINO ACID TRANSPORTER"/>
    <property type="match status" value="1"/>
</dbReference>
<sequence>MRNVKNSTFLKRFIKECMPLNLLPDNIVAATFQQTLTKYKTKDSVQHIVINGTNISTTVKEKIEKYKGSAPSTNILGNSSACSFPFKLREENRKKKNFLIHFPFSLFFCRSTPIGVACLIAKEIASTENINEDFRKLGMFVLTVMIGLFIIGFVMLPLVYIIVKKSNPFRFLATLIEPILITFAGTSTLVLIVSFIASQIA</sequence>
<feature type="transmembrane region" description="Helical" evidence="6">
    <location>
        <begin position="175"/>
        <end position="197"/>
    </location>
</feature>
<dbReference type="EMBL" id="JARBDR010000921">
    <property type="protein sequence ID" value="KAJ8299196.1"/>
    <property type="molecule type" value="Genomic_DNA"/>
</dbReference>
<keyword evidence="2 6" id="KW-0813">Transport</keyword>
<proteinExistence type="inferred from homology"/>
<feature type="transmembrane region" description="Helical" evidence="6">
    <location>
        <begin position="137"/>
        <end position="163"/>
    </location>
</feature>
<evidence type="ECO:0000313" key="7">
    <source>
        <dbReference type="EMBL" id="KAJ8299196.1"/>
    </source>
</evidence>
<reference evidence="7 8" key="1">
    <citation type="submission" date="2022-12" db="EMBL/GenBank/DDBJ databases">
        <title>Chromosome-level genome of Tegillarca granosa.</title>
        <authorList>
            <person name="Kim J."/>
        </authorList>
    </citation>
    <scope>NUCLEOTIDE SEQUENCE [LARGE SCALE GENOMIC DNA]</scope>
    <source>
        <strain evidence="7">Teg-2019</strain>
        <tissue evidence="7">Adductor muscle</tissue>
    </source>
</reference>
<dbReference type="InterPro" id="IPR050746">
    <property type="entry name" value="DAACS"/>
</dbReference>
<gene>
    <name evidence="7" type="ORF">KUTeg_023256</name>
</gene>
<accession>A0ABQ9E137</accession>
<dbReference type="Pfam" id="PF00375">
    <property type="entry name" value="SDF"/>
    <property type="match status" value="1"/>
</dbReference>
<dbReference type="Gene3D" id="1.10.3860.10">
    <property type="entry name" value="Sodium:dicarboxylate symporter"/>
    <property type="match status" value="1"/>
</dbReference>
<evidence type="ECO:0000256" key="3">
    <source>
        <dbReference type="ARBA" id="ARBA00022692"/>
    </source>
</evidence>
<evidence type="ECO:0000256" key="6">
    <source>
        <dbReference type="RuleBase" id="RU361216"/>
    </source>
</evidence>
<dbReference type="InterPro" id="IPR036458">
    <property type="entry name" value="Na:dicarbo_symporter_sf"/>
</dbReference>